<accession>A0ACB8TIP4</accession>
<proteinExistence type="predicted"/>
<dbReference type="EMBL" id="MU277188">
    <property type="protein sequence ID" value="KAI0068256.1"/>
    <property type="molecule type" value="Genomic_DNA"/>
</dbReference>
<organism evidence="1 2">
    <name type="scientific">Artomyces pyxidatus</name>
    <dbReference type="NCBI Taxonomy" id="48021"/>
    <lineage>
        <taxon>Eukaryota</taxon>
        <taxon>Fungi</taxon>
        <taxon>Dikarya</taxon>
        <taxon>Basidiomycota</taxon>
        <taxon>Agaricomycotina</taxon>
        <taxon>Agaricomycetes</taxon>
        <taxon>Russulales</taxon>
        <taxon>Auriscalpiaceae</taxon>
        <taxon>Artomyces</taxon>
    </lineage>
</organism>
<keyword evidence="2" id="KW-1185">Reference proteome</keyword>
<gene>
    <name evidence="1" type="ORF">BV25DRAFT_1793319</name>
</gene>
<reference evidence="1" key="1">
    <citation type="submission" date="2021-03" db="EMBL/GenBank/DDBJ databases">
        <authorList>
            <consortium name="DOE Joint Genome Institute"/>
            <person name="Ahrendt S."/>
            <person name="Looney B.P."/>
            <person name="Miyauchi S."/>
            <person name="Morin E."/>
            <person name="Drula E."/>
            <person name="Courty P.E."/>
            <person name="Chicoki N."/>
            <person name="Fauchery L."/>
            <person name="Kohler A."/>
            <person name="Kuo A."/>
            <person name="Labutti K."/>
            <person name="Pangilinan J."/>
            <person name="Lipzen A."/>
            <person name="Riley R."/>
            <person name="Andreopoulos W."/>
            <person name="He G."/>
            <person name="Johnson J."/>
            <person name="Barry K.W."/>
            <person name="Grigoriev I.V."/>
            <person name="Nagy L."/>
            <person name="Hibbett D."/>
            <person name="Henrissat B."/>
            <person name="Matheny P.B."/>
            <person name="Labbe J."/>
            <person name="Martin F."/>
        </authorList>
    </citation>
    <scope>NUCLEOTIDE SEQUENCE</scope>
    <source>
        <strain evidence="1">HHB10654</strain>
    </source>
</reference>
<sequence>MASLDPWSDYENLKVNVRHNTVDKLKQIISGLNEECWTAISKSGKKQELIDRIIDSLHGWRHTGNVEKWNKARAILYQVRASGLYRGSAQPGLPPIPAPPSFPAPPSTVRPFPNPSAGPSAAVPRYDAYSATRKPVPPMMPSAPVVPPAKPTIRFKPSPFFQVEQSVSNVVECPESTNSVDRRQQTLQFSLTADQIAKLSSTEPKYQLRLYCTSSTYFALGAAGLRFSNAPCPIEFPPTCEVRVNNVQITANMKGLKKKPGTAPPADLGKSVRMTPGMQNRVEIVYVNSQTNNNQQPPPPKKYYIVAMLVQFTSVDQLIDRARKGKYRSSVEVLAVRRKQAALDDDDIVAGPQKMSLKCPLSYCRITTPCRSSQCVHPHCFDAMSWYSVNEQTTTWSCPICEKTINHEELIVDGYFDEILQNTTENVEDVMVEADGEWHTSDDRYASAGWKASHPVALPPPSRLPSTPQMASQHSPTCSPSATAVGSSSSATSTKEKVSDHDVVVLDDSDDEDEGRVKRELSPSSRDRLSIDHAQFDAVIDLTLDSDDEGSSQRNAGKRKAPTGAASPTEQIWKKSRVDSTPNTTVMRNVNGNVSTSASTPSASGSNFGGRPYNVNGNSSQRRPSNPQFFTPQLPPYSSYASPYTTPYYPDSNDTSRSSSNSRSSYYPPYTDWPSR</sequence>
<comment type="caution">
    <text evidence="1">The sequence shown here is derived from an EMBL/GenBank/DDBJ whole genome shotgun (WGS) entry which is preliminary data.</text>
</comment>
<name>A0ACB8TIP4_9AGAM</name>
<reference evidence="1" key="2">
    <citation type="journal article" date="2022" name="New Phytol.">
        <title>Evolutionary transition to the ectomycorrhizal habit in the genomes of a hyperdiverse lineage of mushroom-forming fungi.</title>
        <authorList>
            <person name="Looney B."/>
            <person name="Miyauchi S."/>
            <person name="Morin E."/>
            <person name="Drula E."/>
            <person name="Courty P.E."/>
            <person name="Kohler A."/>
            <person name="Kuo A."/>
            <person name="LaButti K."/>
            <person name="Pangilinan J."/>
            <person name="Lipzen A."/>
            <person name="Riley R."/>
            <person name="Andreopoulos W."/>
            <person name="He G."/>
            <person name="Johnson J."/>
            <person name="Nolan M."/>
            <person name="Tritt A."/>
            <person name="Barry K.W."/>
            <person name="Grigoriev I.V."/>
            <person name="Nagy L.G."/>
            <person name="Hibbett D."/>
            <person name="Henrissat B."/>
            <person name="Matheny P.B."/>
            <person name="Labbe J."/>
            <person name="Martin F.M."/>
        </authorList>
    </citation>
    <scope>NUCLEOTIDE SEQUENCE</scope>
    <source>
        <strain evidence="1">HHB10654</strain>
    </source>
</reference>
<protein>
    <submittedName>
        <fullName evidence="1">Uncharacterized protein</fullName>
    </submittedName>
</protein>
<dbReference type="Proteomes" id="UP000814140">
    <property type="component" value="Unassembled WGS sequence"/>
</dbReference>
<evidence type="ECO:0000313" key="1">
    <source>
        <dbReference type="EMBL" id="KAI0068256.1"/>
    </source>
</evidence>
<evidence type="ECO:0000313" key="2">
    <source>
        <dbReference type="Proteomes" id="UP000814140"/>
    </source>
</evidence>